<dbReference type="GO" id="GO:0003682">
    <property type="term" value="F:chromatin binding"/>
    <property type="evidence" value="ECO:0007669"/>
    <property type="project" value="TreeGrafter"/>
</dbReference>
<gene>
    <name evidence="11" type="ORF">DBRI00130_LOCUS22243</name>
</gene>
<keyword evidence="7" id="KW-0862">Zinc</keyword>
<dbReference type="InterPro" id="IPR017907">
    <property type="entry name" value="Znf_RING_CS"/>
</dbReference>
<comment type="catalytic activity">
    <reaction evidence="1">
        <text>S-ubiquitinyl-[E2 ubiquitin-conjugating enzyme]-L-cysteine + [acceptor protein]-L-lysine = [E2 ubiquitin-conjugating enzyme]-L-cysteine + N(6)-ubiquitinyl-[acceptor protein]-L-lysine.</text>
        <dbReference type="EC" id="2.3.2.27"/>
    </reaction>
</comment>
<dbReference type="EC" id="2.3.2.27" evidence="3"/>
<dbReference type="GO" id="GO:0031519">
    <property type="term" value="C:PcG protein complex"/>
    <property type="evidence" value="ECO:0007669"/>
    <property type="project" value="TreeGrafter"/>
</dbReference>
<dbReference type="EMBL" id="HBNS01028269">
    <property type="protein sequence ID" value="CAE4621197.1"/>
    <property type="molecule type" value="Transcribed_RNA"/>
</dbReference>
<evidence type="ECO:0000256" key="6">
    <source>
        <dbReference type="ARBA" id="ARBA00022771"/>
    </source>
</evidence>
<dbReference type="SMART" id="SM00184">
    <property type="entry name" value="RING"/>
    <property type="match status" value="1"/>
</dbReference>
<evidence type="ECO:0000256" key="8">
    <source>
        <dbReference type="PROSITE-ProRule" id="PRU00175"/>
    </source>
</evidence>
<dbReference type="InterPro" id="IPR013083">
    <property type="entry name" value="Znf_RING/FYVE/PHD"/>
</dbReference>
<dbReference type="PROSITE" id="PS50089">
    <property type="entry name" value="ZF_RING_2"/>
    <property type="match status" value="1"/>
</dbReference>
<dbReference type="InterPro" id="IPR043540">
    <property type="entry name" value="RING1/RING2"/>
</dbReference>
<evidence type="ECO:0000256" key="1">
    <source>
        <dbReference type="ARBA" id="ARBA00000900"/>
    </source>
</evidence>
<sequence length="351" mass="38239">MATTANTASSGAASSATAAAAATAAASSSSKNGNNGTASSTTATATASAAAAAAVGQKPPIFNPISRWEEPLELPSLTLFDVHRRPRQVNNDPNARVRIPLKVLGPEFHCPVCLGYMKKTSIVMECLHRFCGECIQKCLRLGKKECPSCRIHIPSRRSLRPDPNFDDLINNIYGDIDALEDYEEKEIENLNKAKNMNNAYAESRKRGIMQQAIHRKKKTQGGKEKAAPTSGVKRKSPGGATASGPSGPTIVGLEESTLIEYVVRRHPQETLVDRLDREYLRTSRDLPMHILKKFLGQKLSYQPYSHFQILTFAGGKGVILDDDITIGDVQRDIADVTEGALVLHFRIFPAN</sequence>
<dbReference type="GO" id="GO:0008270">
    <property type="term" value="F:zinc ion binding"/>
    <property type="evidence" value="ECO:0007669"/>
    <property type="project" value="UniProtKB-KW"/>
</dbReference>
<dbReference type="AlphaFoldDB" id="A0A7S4RPC5"/>
<dbReference type="Pfam" id="PF00097">
    <property type="entry name" value="zf-C3HC4"/>
    <property type="match status" value="1"/>
</dbReference>
<protein>
    <recommendedName>
        <fullName evidence="3">RING-type E3 ubiquitin transferase</fullName>
        <ecNumber evidence="3">2.3.2.27</ecNumber>
    </recommendedName>
</protein>
<dbReference type="Gene3D" id="3.30.40.10">
    <property type="entry name" value="Zinc/RING finger domain, C3HC4 (zinc finger)"/>
    <property type="match status" value="1"/>
</dbReference>
<dbReference type="CDD" id="cd16531">
    <property type="entry name" value="RING-HC_RING1-like"/>
    <property type="match status" value="1"/>
</dbReference>
<dbReference type="PROSITE" id="PS00518">
    <property type="entry name" value="ZF_RING_1"/>
    <property type="match status" value="1"/>
</dbReference>
<dbReference type="PANTHER" id="PTHR46076:SF3">
    <property type="entry name" value="E3 UBIQUITIN-PROTEIN LIGASE RING1"/>
    <property type="match status" value="1"/>
</dbReference>
<reference evidence="11" key="1">
    <citation type="submission" date="2021-01" db="EMBL/GenBank/DDBJ databases">
        <authorList>
            <person name="Corre E."/>
            <person name="Pelletier E."/>
            <person name="Niang G."/>
            <person name="Scheremetjew M."/>
            <person name="Finn R."/>
            <person name="Kale V."/>
            <person name="Holt S."/>
            <person name="Cochrane G."/>
            <person name="Meng A."/>
            <person name="Brown T."/>
            <person name="Cohen L."/>
        </authorList>
    </citation>
    <scope>NUCLEOTIDE SEQUENCE</scope>
    <source>
        <strain evidence="11">GSO104</strain>
    </source>
</reference>
<evidence type="ECO:0000256" key="2">
    <source>
        <dbReference type="ARBA" id="ARBA00004906"/>
    </source>
</evidence>
<name>A0A7S4RPC5_9STRA</name>
<keyword evidence="6 8" id="KW-0863">Zinc-finger</keyword>
<dbReference type="InterPro" id="IPR001841">
    <property type="entry name" value="Znf_RING"/>
</dbReference>
<feature type="region of interest" description="Disordered" evidence="9">
    <location>
        <begin position="212"/>
        <end position="249"/>
    </location>
</feature>
<dbReference type="Gene3D" id="3.10.20.90">
    <property type="entry name" value="Phosphatidylinositol 3-kinase Catalytic Subunit, Chain A, domain 1"/>
    <property type="match status" value="1"/>
</dbReference>
<dbReference type="UniPathway" id="UPA00143"/>
<feature type="compositionally biased region" description="Low complexity" evidence="9">
    <location>
        <begin position="237"/>
        <end position="249"/>
    </location>
</feature>
<comment type="pathway">
    <text evidence="2">Protein modification; protein ubiquitination.</text>
</comment>
<evidence type="ECO:0000256" key="5">
    <source>
        <dbReference type="ARBA" id="ARBA00022723"/>
    </source>
</evidence>
<dbReference type="GO" id="GO:0000151">
    <property type="term" value="C:ubiquitin ligase complex"/>
    <property type="evidence" value="ECO:0007669"/>
    <property type="project" value="InterPro"/>
</dbReference>
<evidence type="ECO:0000256" key="3">
    <source>
        <dbReference type="ARBA" id="ARBA00012483"/>
    </source>
</evidence>
<feature type="domain" description="RING-type" evidence="10">
    <location>
        <begin position="110"/>
        <end position="150"/>
    </location>
</feature>
<dbReference type="GO" id="GO:0016567">
    <property type="term" value="P:protein ubiquitination"/>
    <property type="evidence" value="ECO:0007669"/>
    <property type="project" value="UniProtKB-UniPathway"/>
</dbReference>
<evidence type="ECO:0000256" key="4">
    <source>
        <dbReference type="ARBA" id="ARBA00022679"/>
    </source>
</evidence>
<accession>A0A7S4RPC5</accession>
<dbReference type="PANTHER" id="PTHR46076">
    <property type="entry name" value="E3 UBIQUITIN-PROTEIN LIGASE RING1 / RING 2 FAMILY MEMBER"/>
    <property type="match status" value="1"/>
</dbReference>
<organism evidence="11">
    <name type="scientific">Ditylum brightwellii</name>
    <dbReference type="NCBI Taxonomy" id="49249"/>
    <lineage>
        <taxon>Eukaryota</taxon>
        <taxon>Sar</taxon>
        <taxon>Stramenopiles</taxon>
        <taxon>Ochrophyta</taxon>
        <taxon>Bacillariophyta</taxon>
        <taxon>Mediophyceae</taxon>
        <taxon>Lithodesmiophycidae</taxon>
        <taxon>Lithodesmiales</taxon>
        <taxon>Lithodesmiaceae</taxon>
        <taxon>Ditylum</taxon>
    </lineage>
</organism>
<dbReference type="GO" id="GO:0061630">
    <property type="term" value="F:ubiquitin protein ligase activity"/>
    <property type="evidence" value="ECO:0007669"/>
    <property type="project" value="UniProtKB-EC"/>
</dbReference>
<proteinExistence type="predicted"/>
<keyword evidence="5" id="KW-0479">Metal-binding</keyword>
<evidence type="ECO:0000256" key="7">
    <source>
        <dbReference type="ARBA" id="ARBA00022833"/>
    </source>
</evidence>
<evidence type="ECO:0000259" key="10">
    <source>
        <dbReference type="PROSITE" id="PS50089"/>
    </source>
</evidence>
<keyword evidence="4" id="KW-0808">Transferase</keyword>
<dbReference type="InterPro" id="IPR018957">
    <property type="entry name" value="Znf_C3HC4_RING-type"/>
</dbReference>
<evidence type="ECO:0000256" key="9">
    <source>
        <dbReference type="SAM" id="MobiDB-lite"/>
    </source>
</evidence>
<dbReference type="SUPFAM" id="SSF57850">
    <property type="entry name" value="RING/U-box"/>
    <property type="match status" value="1"/>
</dbReference>
<evidence type="ECO:0000313" key="11">
    <source>
        <dbReference type="EMBL" id="CAE4621197.1"/>
    </source>
</evidence>